<feature type="signal peptide" evidence="3">
    <location>
        <begin position="1"/>
        <end position="21"/>
    </location>
</feature>
<dbReference type="Gene3D" id="2.20.100.10">
    <property type="entry name" value="Thrombospondin type-1 (TSP1) repeat"/>
    <property type="match status" value="5"/>
</dbReference>
<dbReference type="RefSeq" id="XP_066927385.1">
    <property type="nucleotide sequence ID" value="XM_067071284.1"/>
</dbReference>
<proteinExistence type="predicted"/>
<dbReference type="SMART" id="SM00209">
    <property type="entry name" value="TSP1"/>
    <property type="match status" value="6"/>
</dbReference>
<reference evidence="4" key="1">
    <citation type="submission" date="2021-01" db="UniProtKB">
        <authorList>
            <consortium name="EnsemblMetazoa"/>
        </authorList>
    </citation>
    <scope>IDENTIFICATION</scope>
</reference>
<dbReference type="Proteomes" id="UP000594262">
    <property type="component" value="Unplaced"/>
</dbReference>
<sequence>MAMRFTILYNVLFILLHLAGATDGSWTQWGSWSACTPQCYQTRKRTCTARICKNYDTDTQFCNAAGRSCSKWKADGSAPFTLSKCKHEEGRCLTGLRRRIQNKGVIYINDLTDSGVMESFSDCFELCQRIPGMTGCMYGKFKCWAHTQPLLPRYEESFKDPSHICWVKDICRKPLDGDWSQWGPWDVCRRPCFHGDQFRRRTCTNPAPQKGGRGCPESSGHHRMCNPNSCKDLDLHSSCKKEQEECLDESGRGHIQTMGKKLNHGKEKDCLEKCMDDLYYGSGCTFIKSTGYCYTHTKPVAGGNGDDGAFCWVFKKCKINGKWSKWGAWGECSVSCGPGGKQTRRRTCTNPIPNAGGLDCPKSDNDSQTRNCKTRICPTHGKWSAWGSWGKCSASCGGGKKTRTRTCTNPAPRHGGMDCGDSIPHILNCNLKSCPPTHGKWSQWGSWGKCSASCGAGQKTRTRTCTNPAPRHGGRECGDSNTHTLNCNLKSCPIVVHGKWSEWGSWGKCSASCGSGQKTRTRTCTNPAPQNGGRDCTDIKNDIENQKCNTNTCPNNNKVAEKVCKKQCSQLKGNCGQMLRCGDIELDVSNLCPETCAATTHGTNKDNNEVAEKFCKVKCVYLKSNCGQTLGCGETKFDVSNLCSETCAGTRGPKDNNQWAEKDCKVKCVYLKSNCGQLLECRRNTKWYISNLCPKTCATTNLGTKDNNEVAEKVCKMQCVHLKGKCGQMLKCGEAQLDVSNLCPKTCAATSHTTKDNNEVAENFCKKRCFHLIENCGQMVRCGDTKLDVSNLCPKTCATTTHGTKDNNELAEKICKKRCDQLERNCGEIKRCAGYTMLDVSNVCPETCAHKDNDKVAEKVCKKRCVHFKGNCGQMVKCGNTKFDVSNHCLKTCAATLCEPKKEAMVMCHGRSYTLHGKAKNGASAKQYEWYKKSKKDSLLRLDSDSQYSITYSDRDPTKSSLTILSFSMVKHEGLYAFREANLKYIDCYDYKVKGVLQVEYIDGKDMFDVVAGENINLQ</sequence>
<dbReference type="PANTHER" id="PTHR22906">
    <property type="entry name" value="PROPERDIN"/>
    <property type="match status" value="1"/>
</dbReference>
<dbReference type="Pfam" id="PF00090">
    <property type="entry name" value="TSP_1"/>
    <property type="match status" value="5"/>
</dbReference>
<evidence type="ECO:0000313" key="4">
    <source>
        <dbReference type="EnsemblMetazoa" id="CLYHEMP018315.2"/>
    </source>
</evidence>
<dbReference type="InterPro" id="IPR000884">
    <property type="entry name" value="TSP1_rpt"/>
</dbReference>
<name>A0A7M5X5I9_9CNID</name>
<dbReference type="EnsemblMetazoa" id="CLYHEMT018315.2">
    <property type="protein sequence ID" value="CLYHEMP018315.2"/>
    <property type="gene ID" value="CLYHEMG018315"/>
</dbReference>
<protein>
    <recommendedName>
        <fullName evidence="6">Hemicentin-1</fullName>
    </recommendedName>
</protein>
<evidence type="ECO:0000256" key="1">
    <source>
        <dbReference type="ARBA" id="ARBA00022737"/>
    </source>
</evidence>
<dbReference type="OrthoDB" id="446173at2759"/>
<accession>A0A7M5X5I9</accession>
<dbReference type="InterPro" id="IPR036383">
    <property type="entry name" value="TSP1_rpt_sf"/>
</dbReference>
<dbReference type="SUPFAM" id="SSF82895">
    <property type="entry name" value="TSP-1 type 1 repeat"/>
    <property type="match status" value="6"/>
</dbReference>
<dbReference type="GeneID" id="136814856"/>
<dbReference type="AlphaFoldDB" id="A0A7M5X5I9"/>
<evidence type="ECO:0000256" key="3">
    <source>
        <dbReference type="SAM" id="SignalP"/>
    </source>
</evidence>
<dbReference type="PROSITE" id="PS51257">
    <property type="entry name" value="PROKAR_LIPOPROTEIN"/>
    <property type="match status" value="1"/>
</dbReference>
<keyword evidence="1" id="KW-0677">Repeat</keyword>
<organism evidence="4 5">
    <name type="scientific">Clytia hemisphaerica</name>
    <dbReference type="NCBI Taxonomy" id="252671"/>
    <lineage>
        <taxon>Eukaryota</taxon>
        <taxon>Metazoa</taxon>
        <taxon>Cnidaria</taxon>
        <taxon>Hydrozoa</taxon>
        <taxon>Hydroidolina</taxon>
        <taxon>Leptothecata</taxon>
        <taxon>Obeliida</taxon>
        <taxon>Clytiidae</taxon>
        <taxon>Clytia</taxon>
    </lineage>
</organism>
<dbReference type="InterPro" id="IPR052065">
    <property type="entry name" value="Compl_asym_regulator"/>
</dbReference>
<dbReference type="FunFam" id="2.20.100.10:FF:000001">
    <property type="entry name" value="semaphorin-5A isoform X1"/>
    <property type="match status" value="4"/>
</dbReference>
<dbReference type="PROSITE" id="PS50092">
    <property type="entry name" value="TSP1"/>
    <property type="match status" value="6"/>
</dbReference>
<keyword evidence="2" id="KW-1015">Disulfide bond</keyword>
<feature type="chain" id="PRO_5029832125" description="Hemicentin-1" evidence="3">
    <location>
        <begin position="22"/>
        <end position="1019"/>
    </location>
</feature>
<keyword evidence="5" id="KW-1185">Reference proteome</keyword>
<evidence type="ECO:0000313" key="5">
    <source>
        <dbReference type="Proteomes" id="UP000594262"/>
    </source>
</evidence>
<evidence type="ECO:0008006" key="6">
    <source>
        <dbReference type="Google" id="ProtNLM"/>
    </source>
</evidence>
<dbReference type="PANTHER" id="PTHR22906:SF21">
    <property type="entry name" value="SEMA DOMAIN-CONTAINING PROTEIN"/>
    <property type="match status" value="1"/>
</dbReference>
<evidence type="ECO:0000256" key="2">
    <source>
        <dbReference type="ARBA" id="ARBA00023157"/>
    </source>
</evidence>
<keyword evidence="3" id="KW-0732">Signal</keyword>